<evidence type="ECO:0000313" key="9">
    <source>
        <dbReference type="Proteomes" id="UP001196408"/>
    </source>
</evidence>
<comment type="caution">
    <text evidence="7">The sequence shown here is derived from an EMBL/GenBank/DDBJ whole genome shotgun (WGS) entry which is preliminary data.</text>
</comment>
<evidence type="ECO:0000256" key="5">
    <source>
        <dbReference type="ARBA" id="ARBA00023118"/>
    </source>
</evidence>
<dbReference type="RefSeq" id="WP_217748130.1">
    <property type="nucleotide sequence ID" value="NZ_JAHOEB010000078.1"/>
</dbReference>
<dbReference type="Proteomes" id="UP001196408">
    <property type="component" value="Unassembled WGS sequence"/>
</dbReference>
<evidence type="ECO:0000256" key="6">
    <source>
        <dbReference type="ARBA" id="ARBA00031723"/>
    </source>
</evidence>
<evidence type="ECO:0000313" key="10">
    <source>
        <dbReference type="Proteomes" id="UP001197492"/>
    </source>
</evidence>
<dbReference type="Proteomes" id="UP001197492">
    <property type="component" value="Unassembled WGS sequence"/>
</dbReference>
<accession>A0AAW4MUV4</accession>
<dbReference type="Pfam" id="PF03750">
    <property type="entry name" value="Csm2_III-A"/>
    <property type="match status" value="1"/>
</dbReference>
<reference evidence="7 10" key="1">
    <citation type="submission" date="2021-06" db="EMBL/GenBank/DDBJ databases">
        <title>Collection of gut derived symbiotic bacterial strains cultured from healthy donors.</title>
        <authorList>
            <person name="Lin H."/>
            <person name="Littmann E."/>
            <person name="Pamer E.G."/>
        </authorList>
    </citation>
    <scope>NUCLEOTIDE SEQUENCE</scope>
    <source>
        <strain evidence="8 10">MSK.21.70</strain>
        <strain evidence="7">MSK.21.82</strain>
    </source>
</reference>
<evidence type="ECO:0000256" key="2">
    <source>
        <dbReference type="ARBA" id="ARBA00006896"/>
    </source>
</evidence>
<dbReference type="NCBIfam" id="TIGR01870">
    <property type="entry name" value="cas_TM1810_Csm2"/>
    <property type="match status" value="1"/>
</dbReference>
<comment type="function">
    <text evidence="1">This subunit may be involved in monitoring complementarity of crRNA and target RNA.</text>
</comment>
<protein>
    <recommendedName>
        <fullName evidence="3">CRISPR system Cms protein Csm2</fullName>
    </recommendedName>
    <alternativeName>
        <fullName evidence="6">CRISPR type III A-associated protein Csm2</fullName>
    </alternativeName>
</protein>
<evidence type="ECO:0000313" key="7">
    <source>
        <dbReference type="EMBL" id="MBV3383447.1"/>
    </source>
</evidence>
<evidence type="ECO:0000313" key="8">
    <source>
        <dbReference type="EMBL" id="MBV3393469.1"/>
    </source>
</evidence>
<dbReference type="InterPro" id="IPR010149">
    <property type="entry name" value="CRISPR-assoc_prot_Csm2_III-A"/>
</dbReference>
<evidence type="ECO:0000256" key="1">
    <source>
        <dbReference type="ARBA" id="ARBA00003640"/>
    </source>
</evidence>
<dbReference type="EMBL" id="JAHOEL010000076">
    <property type="protein sequence ID" value="MBV3393469.1"/>
    <property type="molecule type" value="Genomic_DNA"/>
</dbReference>
<keyword evidence="10" id="KW-1185">Reference proteome</keyword>
<keyword evidence="5" id="KW-0051">Antiviral defense</keyword>
<evidence type="ECO:0000256" key="3">
    <source>
        <dbReference type="ARBA" id="ARBA00016118"/>
    </source>
</evidence>
<dbReference type="GO" id="GO:0051607">
    <property type="term" value="P:defense response to virus"/>
    <property type="evidence" value="ECO:0007669"/>
    <property type="project" value="UniProtKB-KW"/>
</dbReference>
<name>A0AAW4MUV4_9FIRM</name>
<organism evidence="7 9">
    <name type="scientific">Catenibacterium mitsuokai</name>
    <dbReference type="NCBI Taxonomy" id="100886"/>
    <lineage>
        <taxon>Bacteria</taxon>
        <taxon>Bacillati</taxon>
        <taxon>Bacillota</taxon>
        <taxon>Erysipelotrichia</taxon>
        <taxon>Erysipelotrichales</taxon>
        <taxon>Coprobacillaceae</taxon>
        <taxon>Catenibacterium</taxon>
    </lineage>
</organism>
<proteinExistence type="inferred from homology"/>
<keyword evidence="4" id="KW-0694">RNA-binding</keyword>
<comment type="similarity">
    <text evidence="2">Belongs to the CRISPR-associated Csm2 family.</text>
</comment>
<dbReference type="GO" id="GO:0003723">
    <property type="term" value="F:RNA binding"/>
    <property type="evidence" value="ECO:0007669"/>
    <property type="project" value="UniProtKB-KW"/>
</dbReference>
<dbReference type="AlphaFoldDB" id="A0AAW4MUV4"/>
<sequence>MSLDLDKVENTIKVLKTKKNQRGKPVGLLTVSQIRNLLAMSADILNEVLEYPEENLSEELLDRVSYLTVRFYYEAGRDEKVKSFIETAKLLPFLKSIKTRKRYIQYYQYMEALVAFHKYHGGKDQ</sequence>
<evidence type="ECO:0000256" key="4">
    <source>
        <dbReference type="ARBA" id="ARBA00022884"/>
    </source>
</evidence>
<gene>
    <name evidence="7" type="primary">csm2</name>
    <name evidence="7" type="ORF">KSV97_09540</name>
    <name evidence="8" type="ORF">KSW06_09465</name>
</gene>
<dbReference type="EMBL" id="JAHOEF010000077">
    <property type="protein sequence ID" value="MBV3383447.1"/>
    <property type="molecule type" value="Genomic_DNA"/>
</dbReference>